<accession>A0A0U5GLT5</accession>
<keyword evidence="2" id="KW-1185">Reference proteome</keyword>
<dbReference type="OrthoDB" id="4191831at2759"/>
<organism evidence="1 2">
    <name type="scientific">Aspergillus calidoustus</name>
    <dbReference type="NCBI Taxonomy" id="454130"/>
    <lineage>
        <taxon>Eukaryota</taxon>
        <taxon>Fungi</taxon>
        <taxon>Dikarya</taxon>
        <taxon>Ascomycota</taxon>
        <taxon>Pezizomycotina</taxon>
        <taxon>Eurotiomycetes</taxon>
        <taxon>Eurotiomycetidae</taxon>
        <taxon>Eurotiales</taxon>
        <taxon>Aspergillaceae</taxon>
        <taxon>Aspergillus</taxon>
        <taxon>Aspergillus subgen. Nidulantes</taxon>
    </lineage>
</organism>
<evidence type="ECO:0008006" key="3">
    <source>
        <dbReference type="Google" id="ProtNLM"/>
    </source>
</evidence>
<dbReference type="Proteomes" id="UP000054771">
    <property type="component" value="Unassembled WGS sequence"/>
</dbReference>
<name>A0A0U5GLT5_ASPCI</name>
<proteinExistence type="predicted"/>
<sequence>MSSLSTILVELQRLILQESDISTCHSLASTSRSIRPVATEYLYRTIDGSIGIAGWWTCRDVQLLLRNITENPPLASLILTVNWTPTYNPDGGMIGTGYLAGMKFKDADVEIHDQAMGLLQRMQMSDLDSWSEDLKSDSLDPRIALLISQFRCLQELTLVPRLLHRSEYMGRVFTHLVKPGSGYFTRQRSVKFGENRCAFEMAGLDTSDEIIMPLLYLPAVESLNLTSHMPCIAT</sequence>
<dbReference type="AlphaFoldDB" id="A0A0U5GLT5"/>
<protein>
    <recommendedName>
        <fullName evidence="3">F-box domain-containing protein</fullName>
    </recommendedName>
</protein>
<gene>
    <name evidence="1" type="ORF">ASPCAL01705</name>
</gene>
<reference evidence="2" key="1">
    <citation type="journal article" date="2016" name="Genome Announc.">
        <title>Draft genome sequences of fungus Aspergillus calidoustus.</title>
        <authorList>
            <person name="Horn F."/>
            <person name="Linde J."/>
            <person name="Mattern D.J."/>
            <person name="Walther G."/>
            <person name="Guthke R."/>
            <person name="Scherlach K."/>
            <person name="Martin K."/>
            <person name="Brakhage A.A."/>
            <person name="Petzke L."/>
            <person name="Valiante V."/>
        </authorList>
    </citation>
    <scope>NUCLEOTIDE SEQUENCE [LARGE SCALE GENOMIC DNA]</scope>
    <source>
        <strain evidence="2">SF006504</strain>
    </source>
</reference>
<dbReference type="EMBL" id="CDMC01000002">
    <property type="protein sequence ID" value="CEN59253.1"/>
    <property type="molecule type" value="Genomic_DNA"/>
</dbReference>
<evidence type="ECO:0000313" key="2">
    <source>
        <dbReference type="Proteomes" id="UP000054771"/>
    </source>
</evidence>
<evidence type="ECO:0000313" key="1">
    <source>
        <dbReference type="EMBL" id="CEN59253.1"/>
    </source>
</evidence>